<dbReference type="AlphaFoldDB" id="A0A076PJ29"/>
<dbReference type="KEGG" id="ctes:O987_07385"/>
<protein>
    <recommendedName>
        <fullName evidence="10">4-hydroxy-4-methyl-2-oxoglutarate aldolase</fullName>
        <shortName evidence="10">HMG aldolase</shortName>
        <ecNumber evidence="10">4.1.1.112</ecNumber>
        <ecNumber evidence="10">4.1.3.17</ecNumber>
    </recommendedName>
    <alternativeName>
        <fullName evidence="10">Oxaloacetate decarboxylase</fullName>
    </alternativeName>
</protein>
<dbReference type="GO" id="GO:0051252">
    <property type="term" value="P:regulation of RNA metabolic process"/>
    <property type="evidence" value="ECO:0007669"/>
    <property type="project" value="InterPro"/>
</dbReference>
<dbReference type="RefSeq" id="WP_043371317.1">
    <property type="nucleotide sequence ID" value="NZ_CP006704.1"/>
</dbReference>
<dbReference type="CDD" id="cd16841">
    <property type="entry name" value="RraA_family"/>
    <property type="match status" value="1"/>
</dbReference>
<feature type="binding site" evidence="9">
    <location>
        <position position="98"/>
    </location>
    <ligand>
        <name>Mg(2+)</name>
        <dbReference type="ChEBI" id="CHEBI:18420"/>
    </ligand>
</feature>
<reference evidence="11 12" key="1">
    <citation type="journal article" date="2014" name="Genome Announc.">
        <title>Complete Genome Sequence of Polychlorinated Biphenyl Degrader Comamonas testosteroni TK102 (NBRC 109938).</title>
        <authorList>
            <person name="Fukuda K."/>
            <person name="Hosoyama A."/>
            <person name="Tsuchikane K."/>
            <person name="Ohji S."/>
            <person name="Yamazoe A."/>
            <person name="Fujita N."/>
            <person name="Shintani M."/>
            <person name="Kimbara K."/>
        </authorList>
    </citation>
    <scope>NUCLEOTIDE SEQUENCE [LARGE SCALE GENOMIC DNA]</scope>
    <source>
        <strain evidence="11">TK102</strain>
    </source>
</reference>
<evidence type="ECO:0000256" key="6">
    <source>
        <dbReference type="ARBA" id="ARBA00023239"/>
    </source>
</evidence>
<dbReference type="NCBIfam" id="TIGR01935">
    <property type="entry name" value="NOT-MenG"/>
    <property type="match status" value="1"/>
</dbReference>
<evidence type="ECO:0000256" key="2">
    <source>
        <dbReference type="ARBA" id="ARBA00001968"/>
    </source>
</evidence>
<dbReference type="EC" id="4.1.3.17" evidence="10"/>
<evidence type="ECO:0000256" key="7">
    <source>
        <dbReference type="ARBA" id="ARBA00025046"/>
    </source>
</evidence>
<evidence type="ECO:0000256" key="9">
    <source>
        <dbReference type="PIRSR" id="PIRSR605493-1"/>
    </source>
</evidence>
<dbReference type="SUPFAM" id="SSF89562">
    <property type="entry name" value="RraA-like"/>
    <property type="match status" value="1"/>
</dbReference>
<dbReference type="PANTHER" id="PTHR33254:SF4">
    <property type="entry name" value="4-HYDROXY-4-METHYL-2-OXOGLUTARATE ALDOLASE 3-RELATED"/>
    <property type="match status" value="1"/>
</dbReference>
<dbReference type="Proteomes" id="UP000028782">
    <property type="component" value="Chromosome"/>
</dbReference>
<keyword evidence="6 10" id="KW-0456">Lyase</keyword>
<dbReference type="InterPro" id="IPR036704">
    <property type="entry name" value="RraA/RraA-like_sf"/>
</dbReference>
<dbReference type="GO" id="GO:0008948">
    <property type="term" value="F:oxaloacetate decarboxylase activity"/>
    <property type="evidence" value="ECO:0007669"/>
    <property type="project" value="UniProtKB-EC"/>
</dbReference>
<dbReference type="EC" id="4.1.1.112" evidence="10"/>
<proteinExistence type="inferred from homology"/>
<evidence type="ECO:0000313" key="12">
    <source>
        <dbReference type="Proteomes" id="UP000028782"/>
    </source>
</evidence>
<gene>
    <name evidence="11" type="ORF">O987_07385</name>
</gene>
<dbReference type="Gene3D" id="3.50.30.40">
    <property type="entry name" value="Ribonuclease E inhibitor RraA/RraA-like"/>
    <property type="match status" value="1"/>
</dbReference>
<comment type="function">
    <text evidence="7 10">Catalyzes the aldol cleavage of 4-hydroxy-4-methyl-2-oxoglutarate (HMG) into 2 molecules of pyruvate. Also contains a secondary oxaloacetate (OAA) decarboxylase activity due to the common pyruvate enolate transition state formed following C-C bond cleavage in the retro-aldol and decarboxylation reactions.</text>
</comment>
<dbReference type="GO" id="GO:0008428">
    <property type="term" value="F:ribonuclease inhibitor activity"/>
    <property type="evidence" value="ECO:0007669"/>
    <property type="project" value="InterPro"/>
</dbReference>
<dbReference type="PANTHER" id="PTHR33254">
    <property type="entry name" value="4-HYDROXY-4-METHYL-2-OXOGLUTARATE ALDOLASE 3-RELATED"/>
    <property type="match status" value="1"/>
</dbReference>
<dbReference type="NCBIfam" id="NF006875">
    <property type="entry name" value="PRK09372.1"/>
    <property type="match status" value="1"/>
</dbReference>
<dbReference type="GO" id="GO:0047443">
    <property type="term" value="F:4-hydroxy-4-methyl-2-oxoglutarate aldolase activity"/>
    <property type="evidence" value="ECO:0007669"/>
    <property type="project" value="UniProtKB-EC"/>
</dbReference>
<evidence type="ECO:0000256" key="5">
    <source>
        <dbReference type="ARBA" id="ARBA00022723"/>
    </source>
</evidence>
<accession>A0A076PJ29</accession>
<evidence type="ECO:0000256" key="3">
    <source>
        <dbReference type="ARBA" id="ARBA00008621"/>
    </source>
</evidence>
<comment type="subunit">
    <text evidence="4 10">Homotrimer.</text>
</comment>
<feature type="binding site" evidence="9">
    <location>
        <position position="97"/>
    </location>
    <ligand>
        <name>substrate</name>
    </ligand>
</feature>
<name>A0A076PJ29_COMTE</name>
<feature type="binding site" evidence="9">
    <location>
        <begin position="75"/>
        <end position="78"/>
    </location>
    <ligand>
        <name>substrate</name>
    </ligand>
</feature>
<comment type="catalytic activity">
    <reaction evidence="8 10">
        <text>oxaloacetate + H(+) = pyruvate + CO2</text>
        <dbReference type="Rhea" id="RHEA:15641"/>
        <dbReference type="ChEBI" id="CHEBI:15361"/>
        <dbReference type="ChEBI" id="CHEBI:15378"/>
        <dbReference type="ChEBI" id="CHEBI:16452"/>
        <dbReference type="ChEBI" id="CHEBI:16526"/>
        <dbReference type="EC" id="4.1.1.112"/>
    </reaction>
</comment>
<sequence>MRINTADLCDSLGDAAQVCTSNWRSYGGSPTVSGRIQTLRAHEDAALIRQTLATPGLGRVLVVDAGASLRVAVLGDNMARTGLANGWAGVIIEGAVRDVQILRSLDMGIFALGQIPLRAGRTGWGELGVILNIAGIRIRPGATITVDMDGAVVTEG</sequence>
<dbReference type="InterPro" id="IPR010203">
    <property type="entry name" value="RraA"/>
</dbReference>
<dbReference type="Pfam" id="PF03737">
    <property type="entry name" value="RraA-like"/>
    <property type="match status" value="1"/>
</dbReference>
<comment type="similarity">
    <text evidence="3 10">Belongs to the class II aldolase/RraA-like family.</text>
</comment>
<evidence type="ECO:0000256" key="10">
    <source>
        <dbReference type="RuleBase" id="RU004338"/>
    </source>
</evidence>
<keyword evidence="5 9" id="KW-0479">Metal-binding</keyword>
<evidence type="ECO:0000256" key="1">
    <source>
        <dbReference type="ARBA" id="ARBA00001342"/>
    </source>
</evidence>
<dbReference type="HOGENOM" id="CLU_072626_4_0_4"/>
<organism evidence="11 12">
    <name type="scientific">Comamonas testosteroni TK102</name>
    <dbReference type="NCBI Taxonomy" id="1392005"/>
    <lineage>
        <taxon>Bacteria</taxon>
        <taxon>Pseudomonadati</taxon>
        <taxon>Pseudomonadota</taxon>
        <taxon>Betaproteobacteria</taxon>
        <taxon>Burkholderiales</taxon>
        <taxon>Comamonadaceae</taxon>
        <taxon>Comamonas</taxon>
    </lineage>
</organism>
<dbReference type="EMBL" id="CP006704">
    <property type="protein sequence ID" value="AIJ45623.1"/>
    <property type="molecule type" value="Genomic_DNA"/>
</dbReference>
<evidence type="ECO:0000256" key="8">
    <source>
        <dbReference type="ARBA" id="ARBA00047973"/>
    </source>
</evidence>
<comment type="catalytic activity">
    <reaction evidence="1 10">
        <text>4-hydroxy-4-methyl-2-oxoglutarate = 2 pyruvate</text>
        <dbReference type="Rhea" id="RHEA:22748"/>
        <dbReference type="ChEBI" id="CHEBI:15361"/>
        <dbReference type="ChEBI" id="CHEBI:58276"/>
        <dbReference type="EC" id="4.1.3.17"/>
    </reaction>
</comment>
<keyword evidence="9" id="KW-0460">Magnesium</keyword>
<evidence type="ECO:0000313" key="11">
    <source>
        <dbReference type="EMBL" id="AIJ45623.1"/>
    </source>
</evidence>
<comment type="cofactor">
    <cofactor evidence="9">
        <name>Mg(2+)</name>
        <dbReference type="ChEBI" id="CHEBI:18420"/>
    </cofactor>
</comment>
<comment type="cofactor">
    <cofactor evidence="2 10">
        <name>a divalent metal cation</name>
        <dbReference type="ChEBI" id="CHEBI:60240"/>
    </cofactor>
</comment>
<dbReference type="InterPro" id="IPR005493">
    <property type="entry name" value="RraA/RraA-like"/>
</dbReference>
<dbReference type="GO" id="GO:0046872">
    <property type="term" value="F:metal ion binding"/>
    <property type="evidence" value="ECO:0007669"/>
    <property type="project" value="UniProtKB-KW"/>
</dbReference>
<evidence type="ECO:0000256" key="4">
    <source>
        <dbReference type="ARBA" id="ARBA00011233"/>
    </source>
</evidence>